<feature type="domain" description="Glycosyltransferase 2-like" evidence="1">
    <location>
        <begin position="24"/>
        <end position="172"/>
    </location>
</feature>
<dbReference type="Gene3D" id="3.90.550.10">
    <property type="entry name" value="Spore Coat Polysaccharide Biosynthesis Protein SpsA, Chain A"/>
    <property type="match status" value="1"/>
</dbReference>
<dbReference type="SUPFAM" id="SSF53448">
    <property type="entry name" value="Nucleotide-diphospho-sugar transferases"/>
    <property type="match status" value="1"/>
</dbReference>
<dbReference type="eggNOG" id="COG1216">
    <property type="taxonomic scope" value="Bacteria"/>
</dbReference>
<dbReference type="AlphaFoldDB" id="S4NUU9"/>
<dbReference type="PANTHER" id="PTHR22916:SF3">
    <property type="entry name" value="UDP-GLCNAC:BETAGAL BETA-1,3-N-ACETYLGLUCOSAMINYLTRANSFERASE-LIKE PROTEIN 1"/>
    <property type="match status" value="1"/>
</dbReference>
<organism evidence="2 3">
    <name type="scientific">Lentilactobacillus otakiensis DSM 19908 = JCM 15040</name>
    <dbReference type="NCBI Taxonomy" id="1423780"/>
    <lineage>
        <taxon>Bacteria</taxon>
        <taxon>Bacillati</taxon>
        <taxon>Bacillota</taxon>
        <taxon>Bacilli</taxon>
        <taxon>Lactobacillales</taxon>
        <taxon>Lactobacillaceae</taxon>
        <taxon>Lentilactobacillus</taxon>
    </lineage>
</organism>
<keyword evidence="3" id="KW-1185">Reference proteome</keyword>
<dbReference type="GO" id="GO:0016758">
    <property type="term" value="F:hexosyltransferase activity"/>
    <property type="evidence" value="ECO:0007669"/>
    <property type="project" value="UniProtKB-ARBA"/>
</dbReference>
<dbReference type="EMBL" id="BASH01000011">
    <property type="protein sequence ID" value="GAD17703.1"/>
    <property type="molecule type" value="Genomic_DNA"/>
</dbReference>
<dbReference type="PANTHER" id="PTHR22916">
    <property type="entry name" value="GLYCOSYLTRANSFERASE"/>
    <property type="match status" value="1"/>
</dbReference>
<dbReference type="Pfam" id="PF00535">
    <property type="entry name" value="Glycos_transf_2"/>
    <property type="match status" value="1"/>
</dbReference>
<protein>
    <recommendedName>
        <fullName evidence="1">Glycosyltransferase 2-like domain-containing protein</fullName>
    </recommendedName>
</protein>
<dbReference type="CDD" id="cd00761">
    <property type="entry name" value="Glyco_tranf_GTA_type"/>
    <property type="match status" value="1"/>
</dbReference>
<evidence type="ECO:0000313" key="2">
    <source>
        <dbReference type="EMBL" id="GAD17703.1"/>
    </source>
</evidence>
<gene>
    <name evidence="2" type="ORF">LOT_2241</name>
</gene>
<sequence length="350" mass="40142">MEKLYLTPYIDNSLKEVVMKKLVSVIIPAYNDADYILDCINSIKKQDYSPLEVIVIDDGSTDCTSDIIKKNFKKVRVISQPNTGVSAARNVGIDEANGEYICFVDADDVISSNMISELVNSIETNQVDFAVCGIYMFNNKHGITKHLPITKKNKIIRGNDCIFNELYPFFDTYKVNAPCGRIYKRNFLSQNKIRFNEQLSFGEDSVFNINYYSVINSCVFKKNELYGYRRGSNYLTKKYSGEFQESKKLRFSAMSVVLREKGVSESFLNGQLIYICFSYFLEIPQKLKKIKLAVRLNLISQVVNDADVRKALKNYSGNLVIKIFAAILKTSNLRLIYFVAVVINYIRRKH</sequence>
<comment type="caution">
    <text evidence="2">The sequence shown here is derived from an EMBL/GenBank/DDBJ whole genome shotgun (WGS) entry which is preliminary data.</text>
</comment>
<reference evidence="3" key="1">
    <citation type="journal article" date="2013" name="Genome Announc.">
        <title>Draft Genome Sequence of D-Branched-Chain Amino Acid Producer Lactobacillus otakiensis JCM 15040T, Isolated from a Traditional Japanese Pickle.</title>
        <authorList>
            <person name="Doi K."/>
            <person name="Mori K."/>
            <person name="Mutaguchi Y."/>
            <person name="Tashiro K."/>
            <person name="Fujino Y."/>
            <person name="Ohmori T."/>
            <person name="Kuhara S."/>
            <person name="Ohshima T."/>
        </authorList>
    </citation>
    <scope>NUCLEOTIDE SEQUENCE [LARGE SCALE GENOMIC DNA]</scope>
    <source>
        <strain evidence="3">JCM 15040</strain>
    </source>
</reference>
<evidence type="ECO:0000313" key="3">
    <source>
        <dbReference type="Proteomes" id="UP000016361"/>
    </source>
</evidence>
<proteinExistence type="predicted"/>
<accession>S4NUU9</accession>
<dbReference type="InterPro" id="IPR001173">
    <property type="entry name" value="Glyco_trans_2-like"/>
</dbReference>
<dbReference type="Proteomes" id="UP000016361">
    <property type="component" value="Unassembled WGS sequence"/>
</dbReference>
<evidence type="ECO:0000259" key="1">
    <source>
        <dbReference type="Pfam" id="PF00535"/>
    </source>
</evidence>
<name>S4NUU9_9LACO</name>
<dbReference type="PATRIC" id="fig|1423780.4.peg.963"/>
<dbReference type="STRING" id="1423780.FD05_GL000961"/>
<dbReference type="InterPro" id="IPR029044">
    <property type="entry name" value="Nucleotide-diphossugar_trans"/>
</dbReference>